<feature type="chain" id="PRO_5008343166" description="Type IV pilus biogenesis protein PilP" evidence="3">
    <location>
        <begin position="25"/>
        <end position="243"/>
    </location>
</feature>
<name>A0A1A6C001_9GAMM</name>
<proteinExistence type="predicted"/>
<keyword evidence="5" id="KW-1185">Reference proteome</keyword>
<reference evidence="4 5" key="1">
    <citation type="journal article" date="2014" name="Genome Announc.">
        <title>Draft Genome Sequence of the Iron-Oxidizing, Acidophilic, and Halotolerant 'Thiobacillus prosperus' Type Strain DSM 5130.</title>
        <authorList>
            <person name="Ossandon F.J."/>
            <person name="Cardenas J.P."/>
            <person name="Corbett M."/>
            <person name="Quatrini R."/>
            <person name="Holmes D.S."/>
            <person name="Watkin E."/>
        </authorList>
    </citation>
    <scope>NUCLEOTIDE SEQUENCE [LARGE SCALE GENOMIC DNA]</scope>
    <source>
        <strain evidence="4 5">DSM 5130</strain>
    </source>
</reference>
<feature type="region of interest" description="Disordered" evidence="2">
    <location>
        <begin position="205"/>
        <end position="224"/>
    </location>
</feature>
<keyword evidence="3" id="KW-0732">Signal</keyword>
<feature type="signal peptide" evidence="3">
    <location>
        <begin position="1"/>
        <end position="24"/>
    </location>
</feature>
<dbReference type="AlphaFoldDB" id="A0A1A6C001"/>
<evidence type="ECO:0000256" key="3">
    <source>
        <dbReference type="SAM" id="SignalP"/>
    </source>
</evidence>
<dbReference type="EMBL" id="JQSG02000006">
    <property type="protein sequence ID" value="OBS07885.1"/>
    <property type="molecule type" value="Genomic_DNA"/>
</dbReference>
<evidence type="ECO:0008006" key="6">
    <source>
        <dbReference type="Google" id="ProtNLM"/>
    </source>
</evidence>
<protein>
    <recommendedName>
        <fullName evidence="6">Type IV pilus biogenesis protein PilP</fullName>
    </recommendedName>
</protein>
<evidence type="ECO:0000256" key="2">
    <source>
        <dbReference type="SAM" id="MobiDB-lite"/>
    </source>
</evidence>
<dbReference type="Proteomes" id="UP000029273">
    <property type="component" value="Unassembled WGS sequence"/>
</dbReference>
<evidence type="ECO:0000313" key="5">
    <source>
        <dbReference type="Proteomes" id="UP000029273"/>
    </source>
</evidence>
<comment type="caution">
    <text evidence="4">The sequence shown here is derived from an EMBL/GenBank/DDBJ whole genome shotgun (WGS) entry which is preliminary data.</text>
</comment>
<keyword evidence="1" id="KW-0175">Coiled coil</keyword>
<sequence>MNTKQAMKSVVLPLSLLLPSVALAQGVASNPIDPFTGQTQSYEKIIEQAKAAQAEQKLVQAQYEIAHYREQIAGVHGISKPSGGKLKALEASVAALQQQVTALRAALGKNGKSVAQPQTAQAQAPQAATAPKLVGITRTATGRIAWVKTSQGVIQVAPGSQLGSWKVKAVSADGVTLVRQGHQRLLPVSADWAGQLGISGKVKTENTSGFGGVPPAPGSTPASATAMTQQGAATITQALQGGA</sequence>
<gene>
    <name evidence="4" type="ORF">Thpro_022135</name>
</gene>
<evidence type="ECO:0000313" key="4">
    <source>
        <dbReference type="EMBL" id="OBS07885.1"/>
    </source>
</evidence>
<accession>A0A1A6C001</accession>
<organism evidence="4 5">
    <name type="scientific">Acidihalobacter prosperus</name>
    <dbReference type="NCBI Taxonomy" id="160660"/>
    <lineage>
        <taxon>Bacteria</taxon>
        <taxon>Pseudomonadati</taxon>
        <taxon>Pseudomonadota</taxon>
        <taxon>Gammaproteobacteria</taxon>
        <taxon>Chromatiales</taxon>
        <taxon>Ectothiorhodospiraceae</taxon>
        <taxon>Acidihalobacter</taxon>
    </lineage>
</organism>
<evidence type="ECO:0000256" key="1">
    <source>
        <dbReference type="SAM" id="Coils"/>
    </source>
</evidence>
<feature type="coiled-coil region" evidence="1">
    <location>
        <begin position="42"/>
        <end position="106"/>
    </location>
</feature>